<gene>
    <name evidence="3" type="ORF">GJV85_11005</name>
</gene>
<accession>A0A975B1V8</accession>
<evidence type="ECO:0000313" key="3">
    <source>
        <dbReference type="EMBL" id="QSZ42613.1"/>
    </source>
</evidence>
<evidence type="ECO:0000313" key="4">
    <source>
        <dbReference type="Proteomes" id="UP000671852"/>
    </source>
</evidence>
<dbReference type="KEGG" id="saqt:GJV85_11005"/>
<keyword evidence="1" id="KW-0732">Signal</keyword>
<evidence type="ECO:0000256" key="1">
    <source>
        <dbReference type="SAM" id="SignalP"/>
    </source>
</evidence>
<keyword evidence="4" id="KW-1185">Reference proteome</keyword>
<dbReference type="RefSeq" id="WP_207561424.1">
    <property type="nucleotide sequence ID" value="NZ_CP046072.1"/>
</dbReference>
<proteinExistence type="predicted"/>
<dbReference type="SUPFAM" id="SSF103247">
    <property type="entry name" value="TT1751-like"/>
    <property type="match status" value="1"/>
</dbReference>
<feature type="chain" id="PRO_5037662971" evidence="1">
    <location>
        <begin position="25"/>
        <end position="195"/>
    </location>
</feature>
<dbReference type="Pfam" id="PF03625">
    <property type="entry name" value="DUF302"/>
    <property type="match status" value="1"/>
</dbReference>
<dbReference type="InterPro" id="IPR005180">
    <property type="entry name" value="DUF302"/>
</dbReference>
<sequence>MIKNIIIGLTILGFSLFATGCSTAHMGWTAVTQQHKLDDGAMPAYDNMFSNVAEYGDAARAMMKEFKVAEDVENEDVADSILALAEEYNMRITGDIKMYTKDDAAPAEVKHARIFSLCSLQIAKVFLNHSRYYGGFMPCRIMLIEYGNGDRFLITMDMTLAIHGGFPLPKEMLELGLSVKKAMEEIPARAANGDF</sequence>
<evidence type="ECO:0000259" key="2">
    <source>
        <dbReference type="Pfam" id="PF03625"/>
    </source>
</evidence>
<feature type="signal peptide" evidence="1">
    <location>
        <begin position="1"/>
        <end position="24"/>
    </location>
</feature>
<dbReference type="AlphaFoldDB" id="A0A975B1V8"/>
<protein>
    <submittedName>
        <fullName evidence="3">DUF302 domain-containing protein</fullName>
    </submittedName>
</protein>
<dbReference type="InterPro" id="IPR035923">
    <property type="entry name" value="TT1751-like_sf"/>
</dbReference>
<organism evidence="3 4">
    <name type="scientific">Sulfurimonas aquatica</name>
    <dbReference type="NCBI Taxonomy" id="2672570"/>
    <lineage>
        <taxon>Bacteria</taxon>
        <taxon>Pseudomonadati</taxon>
        <taxon>Campylobacterota</taxon>
        <taxon>Epsilonproteobacteria</taxon>
        <taxon>Campylobacterales</taxon>
        <taxon>Sulfurimonadaceae</taxon>
        <taxon>Sulfurimonas</taxon>
    </lineage>
</organism>
<reference evidence="3" key="2">
    <citation type="submission" date="2021-04" db="EMBL/GenBank/DDBJ databases">
        <title>Isolation and characterization of a novel species of the genus Sulfurimonas.</title>
        <authorList>
            <person name="Fukui M."/>
        </authorList>
    </citation>
    <scope>NUCLEOTIDE SEQUENCE</scope>
    <source>
        <strain evidence="3">H1576</strain>
    </source>
</reference>
<dbReference type="Proteomes" id="UP000671852">
    <property type="component" value="Chromosome"/>
</dbReference>
<feature type="domain" description="DUF302" evidence="2">
    <location>
        <begin position="109"/>
        <end position="157"/>
    </location>
</feature>
<dbReference type="EMBL" id="CP046072">
    <property type="protein sequence ID" value="QSZ42613.1"/>
    <property type="molecule type" value="Genomic_DNA"/>
</dbReference>
<name>A0A975B1V8_9BACT</name>
<dbReference type="PROSITE" id="PS51257">
    <property type="entry name" value="PROKAR_LIPOPROTEIN"/>
    <property type="match status" value="1"/>
</dbReference>
<dbReference type="Gene3D" id="3.30.310.70">
    <property type="entry name" value="TT1751-like domain"/>
    <property type="match status" value="1"/>
</dbReference>
<reference evidence="3" key="1">
    <citation type="submission" date="2019-11" db="EMBL/GenBank/DDBJ databases">
        <authorList>
            <person name="Kojima H."/>
        </authorList>
    </citation>
    <scope>NUCLEOTIDE SEQUENCE</scope>
    <source>
        <strain evidence="3">H1576</strain>
    </source>
</reference>